<gene>
    <name evidence="2" type="ORF">HJG63_011403</name>
</gene>
<feature type="region of interest" description="Disordered" evidence="1">
    <location>
        <begin position="64"/>
        <end position="129"/>
    </location>
</feature>
<evidence type="ECO:0000256" key="1">
    <source>
        <dbReference type="SAM" id="MobiDB-lite"/>
    </source>
</evidence>
<dbReference type="Proteomes" id="UP000593571">
    <property type="component" value="Unassembled WGS sequence"/>
</dbReference>
<dbReference type="EMBL" id="JACASE010000005">
    <property type="protein sequence ID" value="KAF6466105.1"/>
    <property type="molecule type" value="Genomic_DNA"/>
</dbReference>
<dbReference type="AlphaFoldDB" id="A0A7J8H2D8"/>
<name>A0A7J8H2D8_ROUAE</name>
<accession>A0A7J8H2D8</accession>
<feature type="region of interest" description="Disordered" evidence="1">
    <location>
        <begin position="1"/>
        <end position="29"/>
    </location>
</feature>
<keyword evidence="3" id="KW-1185">Reference proteome</keyword>
<protein>
    <submittedName>
        <fullName evidence="2">Uncharacterized protein</fullName>
    </submittedName>
</protein>
<sequence length="129" mass="13202">MRAALALPGTMQQAPAWGPADGWTTGRAGTPCSFRPAACTSQVSQASAVTWGAQGSALEGTGAQSGVCLRKSPGRRGGPRAKGQPAGALGHRRGPGFLRHLLPPLTPHCQQDFLCPQRDTRSTSKGSGG</sequence>
<proteinExistence type="predicted"/>
<evidence type="ECO:0000313" key="3">
    <source>
        <dbReference type="Proteomes" id="UP000593571"/>
    </source>
</evidence>
<organism evidence="2 3">
    <name type="scientific">Rousettus aegyptiacus</name>
    <name type="common">Egyptian fruit bat</name>
    <name type="synonym">Pteropus aegyptiacus</name>
    <dbReference type="NCBI Taxonomy" id="9407"/>
    <lineage>
        <taxon>Eukaryota</taxon>
        <taxon>Metazoa</taxon>
        <taxon>Chordata</taxon>
        <taxon>Craniata</taxon>
        <taxon>Vertebrata</taxon>
        <taxon>Euteleostomi</taxon>
        <taxon>Mammalia</taxon>
        <taxon>Eutheria</taxon>
        <taxon>Laurasiatheria</taxon>
        <taxon>Chiroptera</taxon>
        <taxon>Yinpterochiroptera</taxon>
        <taxon>Pteropodoidea</taxon>
        <taxon>Pteropodidae</taxon>
        <taxon>Rousettinae</taxon>
        <taxon>Rousettus</taxon>
    </lineage>
</organism>
<evidence type="ECO:0000313" key="2">
    <source>
        <dbReference type="EMBL" id="KAF6466105.1"/>
    </source>
</evidence>
<reference evidence="2 3" key="1">
    <citation type="journal article" date="2020" name="Nature">
        <title>Six reference-quality genomes reveal evolution of bat adaptations.</title>
        <authorList>
            <person name="Jebb D."/>
            <person name="Huang Z."/>
            <person name="Pippel M."/>
            <person name="Hughes G.M."/>
            <person name="Lavrichenko K."/>
            <person name="Devanna P."/>
            <person name="Winkler S."/>
            <person name="Jermiin L.S."/>
            <person name="Skirmuntt E.C."/>
            <person name="Katzourakis A."/>
            <person name="Burkitt-Gray L."/>
            <person name="Ray D.A."/>
            <person name="Sullivan K.A.M."/>
            <person name="Roscito J.G."/>
            <person name="Kirilenko B.M."/>
            <person name="Davalos L.M."/>
            <person name="Corthals A.P."/>
            <person name="Power M.L."/>
            <person name="Jones G."/>
            <person name="Ransome R.D."/>
            <person name="Dechmann D.K.N."/>
            <person name="Locatelli A.G."/>
            <person name="Puechmaille S.J."/>
            <person name="Fedrigo O."/>
            <person name="Jarvis E.D."/>
            <person name="Hiller M."/>
            <person name="Vernes S.C."/>
            <person name="Myers E.W."/>
            <person name="Teeling E.C."/>
        </authorList>
    </citation>
    <scope>NUCLEOTIDE SEQUENCE [LARGE SCALE GENOMIC DNA]</scope>
    <source>
        <strain evidence="2">MRouAeg1</strain>
        <tissue evidence="2">Muscle</tissue>
    </source>
</reference>
<comment type="caution">
    <text evidence="2">The sequence shown here is derived from an EMBL/GenBank/DDBJ whole genome shotgun (WGS) entry which is preliminary data.</text>
</comment>